<dbReference type="EMBL" id="JAUIZM010000004">
    <property type="protein sequence ID" value="KAK1388103.1"/>
    <property type="molecule type" value="Genomic_DNA"/>
</dbReference>
<comment type="caution">
    <text evidence="2">The sequence shown here is derived from an EMBL/GenBank/DDBJ whole genome shotgun (WGS) entry which is preliminary data.</text>
</comment>
<dbReference type="AlphaFoldDB" id="A0AAD8IN06"/>
<dbReference type="InterPro" id="IPR036396">
    <property type="entry name" value="Cyt_P450_sf"/>
</dbReference>
<accession>A0AAD8IN06</accession>
<dbReference type="PANTHER" id="PTHR24299:SF59">
    <property type="entry name" value="CYTOCHROME P450 SUPERFAMILY PROTEIN"/>
    <property type="match status" value="1"/>
</dbReference>
<dbReference type="GO" id="GO:0020037">
    <property type="term" value="F:heme binding"/>
    <property type="evidence" value="ECO:0007669"/>
    <property type="project" value="InterPro"/>
</dbReference>
<reference evidence="2" key="2">
    <citation type="submission" date="2023-05" db="EMBL/GenBank/DDBJ databases">
        <authorList>
            <person name="Schelkunov M.I."/>
        </authorList>
    </citation>
    <scope>NUCLEOTIDE SEQUENCE</scope>
    <source>
        <strain evidence="2">Hsosn_3</strain>
        <tissue evidence="2">Leaf</tissue>
    </source>
</reference>
<evidence type="ECO:0000313" key="3">
    <source>
        <dbReference type="Proteomes" id="UP001237642"/>
    </source>
</evidence>
<dbReference type="Gene3D" id="1.10.630.10">
    <property type="entry name" value="Cytochrome P450"/>
    <property type="match status" value="1"/>
</dbReference>
<sequence>MDLVTVCALFILLAISILSLPRIRGKSPQNIPPGPYPLPIIGNIHKLGKHPHKSLASLAQVYGPIMHLKLGRIITIVISSSSTAQQVLQKQDLAFSSHPQLGAIRATNHNKYAVVWLPIGSRWRSLRKIMSSYIFTANKC</sequence>
<keyword evidence="1" id="KW-0732">Signal</keyword>
<keyword evidence="3" id="KW-1185">Reference proteome</keyword>
<dbReference type="GO" id="GO:0005506">
    <property type="term" value="F:iron ion binding"/>
    <property type="evidence" value="ECO:0007669"/>
    <property type="project" value="InterPro"/>
</dbReference>
<proteinExistence type="predicted"/>
<gene>
    <name evidence="2" type="ORF">POM88_016281</name>
</gene>
<evidence type="ECO:0000313" key="2">
    <source>
        <dbReference type="EMBL" id="KAK1388103.1"/>
    </source>
</evidence>
<dbReference type="Pfam" id="PF00067">
    <property type="entry name" value="p450"/>
    <property type="match status" value="1"/>
</dbReference>
<dbReference type="PANTHER" id="PTHR24299">
    <property type="entry name" value="CYTOCHROME P450 FAMILY 1"/>
    <property type="match status" value="1"/>
</dbReference>
<evidence type="ECO:0008006" key="4">
    <source>
        <dbReference type="Google" id="ProtNLM"/>
    </source>
</evidence>
<feature type="signal peptide" evidence="1">
    <location>
        <begin position="1"/>
        <end position="25"/>
    </location>
</feature>
<dbReference type="Proteomes" id="UP001237642">
    <property type="component" value="Unassembled WGS sequence"/>
</dbReference>
<dbReference type="InterPro" id="IPR001128">
    <property type="entry name" value="Cyt_P450"/>
</dbReference>
<dbReference type="GO" id="GO:0004497">
    <property type="term" value="F:monooxygenase activity"/>
    <property type="evidence" value="ECO:0007669"/>
    <property type="project" value="InterPro"/>
</dbReference>
<evidence type="ECO:0000256" key="1">
    <source>
        <dbReference type="SAM" id="SignalP"/>
    </source>
</evidence>
<feature type="chain" id="PRO_5041913587" description="Cytochrome P450 76AD1-like protein" evidence="1">
    <location>
        <begin position="26"/>
        <end position="140"/>
    </location>
</feature>
<reference evidence="2" key="1">
    <citation type="submission" date="2023-02" db="EMBL/GenBank/DDBJ databases">
        <title>Genome of toxic invasive species Heracleum sosnowskyi carries increased number of genes despite the absence of recent whole-genome duplications.</title>
        <authorList>
            <person name="Schelkunov M."/>
            <person name="Shtratnikova V."/>
            <person name="Makarenko M."/>
            <person name="Klepikova A."/>
            <person name="Omelchenko D."/>
            <person name="Novikova G."/>
            <person name="Obukhova E."/>
            <person name="Bogdanov V."/>
            <person name="Penin A."/>
            <person name="Logacheva M."/>
        </authorList>
    </citation>
    <scope>NUCLEOTIDE SEQUENCE</scope>
    <source>
        <strain evidence="2">Hsosn_3</strain>
        <tissue evidence="2">Leaf</tissue>
    </source>
</reference>
<name>A0AAD8IN06_9APIA</name>
<dbReference type="SUPFAM" id="SSF48264">
    <property type="entry name" value="Cytochrome P450"/>
    <property type="match status" value="1"/>
</dbReference>
<protein>
    <recommendedName>
        <fullName evidence="4">Cytochrome P450 76AD1-like protein</fullName>
    </recommendedName>
</protein>
<organism evidence="2 3">
    <name type="scientific">Heracleum sosnowskyi</name>
    <dbReference type="NCBI Taxonomy" id="360622"/>
    <lineage>
        <taxon>Eukaryota</taxon>
        <taxon>Viridiplantae</taxon>
        <taxon>Streptophyta</taxon>
        <taxon>Embryophyta</taxon>
        <taxon>Tracheophyta</taxon>
        <taxon>Spermatophyta</taxon>
        <taxon>Magnoliopsida</taxon>
        <taxon>eudicotyledons</taxon>
        <taxon>Gunneridae</taxon>
        <taxon>Pentapetalae</taxon>
        <taxon>asterids</taxon>
        <taxon>campanulids</taxon>
        <taxon>Apiales</taxon>
        <taxon>Apiaceae</taxon>
        <taxon>Apioideae</taxon>
        <taxon>apioid superclade</taxon>
        <taxon>Tordylieae</taxon>
        <taxon>Tordyliinae</taxon>
        <taxon>Heracleum</taxon>
    </lineage>
</organism>
<dbReference type="GO" id="GO:0016705">
    <property type="term" value="F:oxidoreductase activity, acting on paired donors, with incorporation or reduction of molecular oxygen"/>
    <property type="evidence" value="ECO:0007669"/>
    <property type="project" value="InterPro"/>
</dbReference>